<dbReference type="PANTHER" id="PTHR10688">
    <property type="entry name" value="PWWP DOMAIN-CONTAINING PROTEIN"/>
    <property type="match status" value="1"/>
</dbReference>
<feature type="domain" description="PWWP" evidence="6">
    <location>
        <begin position="175"/>
        <end position="236"/>
    </location>
</feature>
<sequence>MISVINNDREFDRKSDTKIEEIGAKPGVSGDIVVSNSINEENFANSEVVNEAAVSSLIAPKSERSGEDKVRVSAESDINTTENEIESRVFEVKKNKSGANQMEIRNSDCFEVQNDVFDGRNDSFENETDHTVDNVVRVDRHVELYKSLLSEFDDFVANEKMNVGTSRALSYGFEVGDMVWGKVKSHPWWPGHIFNESFASNPVRHARTDGHVLVAFFGDSSYGWFDPAELIPFDLHFVEKSQQINSRTFVKAVEEAMDEACRRRGLGLTCKCRNPYNFRTTNVQGYFAVDVPDFEPGGIYSANQIKKARDGFLPVESLSFVKQLASAPKGCEQKSIDFVKNKATVLAFRKAVFEEFDETYAEAFGVQPSRSSHGRANALEQSAKLPRRAPLSGPLVIAEALGGGRNSKKSMKVKDHSKKDRYLFKRRDESGDSRTLQTSQAQAGSLAPSVIIEGSSALEAGDYVLQKRASAPAVKFEQTGFISRDSTGSSGSIHGKEAIMVNRAHTCNDTSAIQAAPLDSNSSQDMHEMKERMGSAVVSGSMSSGGLDTLGKRVLQSSQLEDEGQVDIENESAKMSRPFERLQQSEPSSSARDEGGHGLDQIQDSATGAPPPSINAKRSVGVSPDGKMKKPKVLKRPLGDMSSENSFVEEPKKKKKKKKEFAIETSSNHQRKRLVTGKGDIGAGNLTKKSSQVGFDLGASTSVLNSVGTLPGVDIIDVGLPQLLIDLHALALNPFHGMERNSPATIKHCFLRFRSLVYQKSLVLSPPSETEPIETRSIKSSSSIGVSGEIVRDMPASKSAKQLARPDDPTKAGRKRLPSERQEENAAKRLKKINNVKSLTTEKKAQRTLDGQRVEGKEHVAVLPLKPVKPDSIKKLVPPARAVNPTMLVMKFPPGTSLPSAAELKARFGRFGALDQSGTRVFWKSSTCRVVFRYKVDAQAACKYANGNNTLFGNVKVRYSLRDFEASTNEVGDSDKSRGEDAASNETPRSKDGIVERERSTSAFPSPAQTTIQLKSILKKSTGEEAGQVTTGGGRGTARVKFMLGGEENSRGEHLMVGNRNNFNNSATLADGGAPSSVAMDFNSKKFQKVVPPFTSTMHSHPQVSKPVFNNSHHSEVAVAPRNSHLNTPPVPPSSIDISQQMLSLLTRCNDVVTNINGFLGYVPYHPI</sequence>
<dbReference type="FunFam" id="2.30.30.140:FF:000115">
    <property type="entry name" value="Tudor/PWWP/MBT superfamily protein"/>
    <property type="match status" value="1"/>
</dbReference>
<dbReference type="GO" id="GO:0040029">
    <property type="term" value="P:epigenetic regulation of gene expression"/>
    <property type="evidence" value="ECO:0007669"/>
    <property type="project" value="UniProtKB-ARBA"/>
</dbReference>
<dbReference type="InterPro" id="IPR052657">
    <property type="entry name" value="PDP_family_Arabidopsis"/>
</dbReference>
<evidence type="ECO:0000313" key="8">
    <source>
        <dbReference type="Proteomes" id="UP001064489"/>
    </source>
</evidence>
<feature type="region of interest" description="Disordered" evidence="5">
    <location>
        <begin position="405"/>
        <end position="445"/>
    </location>
</feature>
<evidence type="ECO:0000259" key="6">
    <source>
        <dbReference type="PROSITE" id="PS50812"/>
    </source>
</evidence>
<feature type="compositionally biased region" description="Basic and acidic residues" evidence="5">
    <location>
        <begin position="804"/>
        <end position="827"/>
    </location>
</feature>
<dbReference type="AlphaFoldDB" id="A0AAD5J3F5"/>
<feature type="compositionally biased region" description="Polar residues" evidence="5">
    <location>
        <begin position="433"/>
        <end position="443"/>
    </location>
</feature>
<dbReference type="Pfam" id="PF00855">
    <property type="entry name" value="PWWP"/>
    <property type="match status" value="1"/>
</dbReference>
<keyword evidence="1" id="KW-0805">Transcription regulation</keyword>
<feature type="compositionally biased region" description="Basic and acidic residues" evidence="5">
    <location>
        <begin position="412"/>
        <end position="432"/>
    </location>
</feature>
<dbReference type="GO" id="GO:0006355">
    <property type="term" value="P:regulation of DNA-templated transcription"/>
    <property type="evidence" value="ECO:0007669"/>
    <property type="project" value="UniProtKB-ARBA"/>
</dbReference>
<dbReference type="SMART" id="SM00293">
    <property type="entry name" value="PWWP"/>
    <property type="match status" value="1"/>
</dbReference>
<dbReference type="SUPFAM" id="SSF63748">
    <property type="entry name" value="Tudor/PWWP/MBT"/>
    <property type="match status" value="1"/>
</dbReference>
<reference evidence="7" key="2">
    <citation type="submission" date="2023-02" db="EMBL/GenBank/DDBJ databases">
        <authorList>
            <person name="Swenson N.G."/>
            <person name="Wegrzyn J.L."/>
            <person name="Mcevoy S.L."/>
        </authorList>
    </citation>
    <scope>NUCLEOTIDE SEQUENCE</scope>
    <source>
        <strain evidence="7">91603</strain>
        <tissue evidence="7">Leaf</tissue>
    </source>
</reference>
<feature type="region of interest" description="Disordered" evidence="5">
    <location>
        <begin position="968"/>
        <end position="1008"/>
    </location>
</feature>
<gene>
    <name evidence="7" type="ORF">LWI28_007396</name>
</gene>
<feature type="region of interest" description="Disordered" evidence="5">
    <location>
        <begin position="1018"/>
        <end position="1037"/>
    </location>
</feature>
<proteinExistence type="inferred from homology"/>
<comment type="caution">
    <text evidence="7">The sequence shown here is derived from an EMBL/GenBank/DDBJ whole genome shotgun (WGS) entry which is preliminary data.</text>
</comment>
<dbReference type="EMBL" id="JAJSOW010000100">
    <property type="protein sequence ID" value="KAI9185455.1"/>
    <property type="molecule type" value="Genomic_DNA"/>
</dbReference>
<feature type="compositionally biased region" description="Basic and acidic residues" evidence="5">
    <location>
        <begin position="571"/>
        <end position="580"/>
    </location>
</feature>
<dbReference type="PANTHER" id="PTHR10688:SF5">
    <property type="entry name" value="PWWP DOMAIN-CONTAINING PROTEIN 1-RELATED"/>
    <property type="match status" value="1"/>
</dbReference>
<dbReference type="Gene3D" id="2.30.30.140">
    <property type="match status" value="1"/>
</dbReference>
<organism evidence="7 8">
    <name type="scientific">Acer negundo</name>
    <name type="common">Box elder</name>
    <dbReference type="NCBI Taxonomy" id="4023"/>
    <lineage>
        <taxon>Eukaryota</taxon>
        <taxon>Viridiplantae</taxon>
        <taxon>Streptophyta</taxon>
        <taxon>Embryophyta</taxon>
        <taxon>Tracheophyta</taxon>
        <taxon>Spermatophyta</taxon>
        <taxon>Magnoliopsida</taxon>
        <taxon>eudicotyledons</taxon>
        <taxon>Gunneridae</taxon>
        <taxon>Pentapetalae</taxon>
        <taxon>rosids</taxon>
        <taxon>malvids</taxon>
        <taxon>Sapindales</taxon>
        <taxon>Sapindaceae</taxon>
        <taxon>Hippocastanoideae</taxon>
        <taxon>Acereae</taxon>
        <taxon>Acer</taxon>
    </lineage>
</organism>
<feature type="region of interest" description="Disordered" evidence="5">
    <location>
        <begin position="557"/>
        <end position="685"/>
    </location>
</feature>
<keyword evidence="8" id="KW-1185">Reference proteome</keyword>
<evidence type="ECO:0000256" key="3">
    <source>
        <dbReference type="ARBA" id="ARBA00023242"/>
    </source>
</evidence>
<feature type="compositionally biased region" description="Basic and acidic residues" evidence="5">
    <location>
        <begin position="988"/>
        <end position="1000"/>
    </location>
</feature>
<feature type="region of interest" description="Disordered" evidence="5">
    <location>
        <begin position="794"/>
        <end position="827"/>
    </location>
</feature>
<name>A0AAD5J3F5_ACENE</name>
<protein>
    <recommendedName>
        <fullName evidence="6">PWWP domain-containing protein</fullName>
    </recommendedName>
</protein>
<keyword evidence="2" id="KW-0804">Transcription</keyword>
<evidence type="ECO:0000256" key="2">
    <source>
        <dbReference type="ARBA" id="ARBA00023163"/>
    </source>
</evidence>
<accession>A0AAD5J3F5</accession>
<evidence type="ECO:0000313" key="7">
    <source>
        <dbReference type="EMBL" id="KAI9185455.1"/>
    </source>
</evidence>
<dbReference type="CDD" id="cd05162">
    <property type="entry name" value="PWWP"/>
    <property type="match status" value="1"/>
</dbReference>
<feature type="compositionally biased region" description="Acidic residues" evidence="5">
    <location>
        <begin position="560"/>
        <end position="570"/>
    </location>
</feature>
<comment type="similarity">
    <text evidence="4">Belongs to the PDP family.</text>
</comment>
<reference evidence="7" key="1">
    <citation type="journal article" date="2022" name="Plant J.">
        <title>Strategies of tolerance reflected in two North American maple genomes.</title>
        <authorList>
            <person name="McEvoy S.L."/>
            <person name="Sezen U.U."/>
            <person name="Trouern-Trend A."/>
            <person name="McMahon S.M."/>
            <person name="Schaberg P.G."/>
            <person name="Yang J."/>
            <person name="Wegrzyn J.L."/>
            <person name="Swenson N.G."/>
        </authorList>
    </citation>
    <scope>NUCLEOTIDE SEQUENCE</scope>
    <source>
        <strain evidence="7">91603</strain>
    </source>
</reference>
<dbReference type="GO" id="GO:0035098">
    <property type="term" value="C:ESC/E(Z) complex"/>
    <property type="evidence" value="ECO:0007669"/>
    <property type="project" value="UniProtKB-ARBA"/>
</dbReference>
<dbReference type="InterPro" id="IPR000313">
    <property type="entry name" value="PWWP_dom"/>
</dbReference>
<evidence type="ECO:0000256" key="1">
    <source>
        <dbReference type="ARBA" id="ARBA00023015"/>
    </source>
</evidence>
<dbReference type="GO" id="GO:2000028">
    <property type="term" value="P:regulation of photoperiodism, flowering"/>
    <property type="evidence" value="ECO:0007669"/>
    <property type="project" value="UniProtKB-ARBA"/>
</dbReference>
<dbReference type="PROSITE" id="PS50812">
    <property type="entry name" value="PWWP"/>
    <property type="match status" value="1"/>
</dbReference>
<evidence type="ECO:0000256" key="5">
    <source>
        <dbReference type="SAM" id="MobiDB-lite"/>
    </source>
</evidence>
<evidence type="ECO:0000256" key="4">
    <source>
        <dbReference type="ARBA" id="ARBA00060746"/>
    </source>
</evidence>
<dbReference type="Proteomes" id="UP001064489">
    <property type="component" value="Chromosome 3"/>
</dbReference>
<keyword evidence="3" id="KW-0539">Nucleus</keyword>